<organism evidence="1 2">
    <name type="scientific">Tetradesmus obliquus</name>
    <name type="common">Green alga</name>
    <name type="synonym">Acutodesmus obliquus</name>
    <dbReference type="NCBI Taxonomy" id="3088"/>
    <lineage>
        <taxon>Eukaryota</taxon>
        <taxon>Viridiplantae</taxon>
        <taxon>Chlorophyta</taxon>
        <taxon>core chlorophytes</taxon>
        <taxon>Chlorophyceae</taxon>
        <taxon>CS clade</taxon>
        <taxon>Sphaeropleales</taxon>
        <taxon>Scenedesmaceae</taxon>
        <taxon>Tetradesmus</taxon>
    </lineage>
</organism>
<reference evidence="1 2" key="1">
    <citation type="submission" date="2023-05" db="EMBL/GenBank/DDBJ databases">
        <title>A 100% complete, gapless, phased diploid assembly of the Scenedesmus obliquus UTEX 3031 genome.</title>
        <authorList>
            <person name="Biondi T.C."/>
            <person name="Hanschen E.R."/>
            <person name="Kwon T."/>
            <person name="Eng W."/>
            <person name="Kruse C.P.S."/>
            <person name="Koehler S.I."/>
            <person name="Kunde Y."/>
            <person name="Gleasner C.D."/>
            <person name="You Mak K.T."/>
            <person name="Polle J."/>
            <person name="Hovde B.T."/>
            <person name="Starkenburg S.R."/>
        </authorList>
    </citation>
    <scope>NUCLEOTIDE SEQUENCE [LARGE SCALE GENOMIC DNA]</scope>
    <source>
        <strain evidence="1 2">DOE0152z</strain>
    </source>
</reference>
<evidence type="ECO:0000313" key="2">
    <source>
        <dbReference type="Proteomes" id="UP001244341"/>
    </source>
</evidence>
<accession>A0ABY8UHI0</accession>
<gene>
    <name evidence="1" type="ORF">OEZ85_005686</name>
</gene>
<dbReference type="EMBL" id="CP126218">
    <property type="protein sequence ID" value="WIA19772.1"/>
    <property type="molecule type" value="Genomic_DNA"/>
</dbReference>
<keyword evidence="2" id="KW-1185">Reference proteome</keyword>
<dbReference type="Proteomes" id="UP001244341">
    <property type="component" value="Chromosome 11b"/>
</dbReference>
<proteinExistence type="predicted"/>
<protein>
    <submittedName>
        <fullName evidence="1">Uncharacterized protein</fullName>
    </submittedName>
</protein>
<name>A0ABY8UHI0_TETOB</name>
<sequence length="278" mass="29565">MFLDVQHPHAADLLPEVVAGLSELRQLRSLTAVMAPATNSEEAVQTVLKLQHTFSQLGSHLTHLSFGTGLDSRIKLQLSAPLNCMPALQTLTCQPGFTLDAEDILYPDLEAEGAAGADPNLNAGSSSSSEAAAIVPSLTHLVINDGWDHGPLLQLLTQPSREGAAAAASRTLLQQLEFNCGGELPFELLNQLECLRSLKFTASEKHDLADLTSTAPALSKQLQGLTVVCSGPSEQHDEWASPYRPVPLLTALTALTSLKVIGTPHMLLCASQDLPLLT</sequence>
<evidence type="ECO:0000313" key="1">
    <source>
        <dbReference type="EMBL" id="WIA19772.1"/>
    </source>
</evidence>